<dbReference type="SUPFAM" id="SSF53474">
    <property type="entry name" value="alpha/beta-Hydrolases"/>
    <property type="match status" value="1"/>
</dbReference>
<evidence type="ECO:0000256" key="3">
    <source>
        <dbReference type="ARBA" id="ARBA00023098"/>
    </source>
</evidence>
<evidence type="ECO:0000256" key="4">
    <source>
        <dbReference type="SAM" id="MobiDB-lite"/>
    </source>
</evidence>
<dbReference type="GO" id="GO:0016787">
    <property type="term" value="F:hydrolase activity"/>
    <property type="evidence" value="ECO:0007669"/>
    <property type="project" value="UniProtKB-KW"/>
</dbReference>
<keyword evidence="6" id="KW-1185">Reference proteome</keyword>
<dbReference type="InterPro" id="IPR029058">
    <property type="entry name" value="AB_hydrolase_fold"/>
</dbReference>
<dbReference type="PANTHER" id="PTHR10272:SF14">
    <property type="entry name" value="PAF ACETYLHYDROLASE FAMILY PROTEIN"/>
    <property type="match status" value="1"/>
</dbReference>
<dbReference type="Gene3D" id="3.40.50.1820">
    <property type="entry name" value="alpha/beta hydrolase"/>
    <property type="match status" value="1"/>
</dbReference>
<keyword evidence="1 5" id="KW-0378">Hydrolase</keyword>
<organism evidence="5 6">
    <name type="scientific">Streptantibioticus parmotrematis</name>
    <dbReference type="NCBI Taxonomy" id="2873249"/>
    <lineage>
        <taxon>Bacteria</taxon>
        <taxon>Bacillati</taxon>
        <taxon>Actinomycetota</taxon>
        <taxon>Actinomycetes</taxon>
        <taxon>Kitasatosporales</taxon>
        <taxon>Streptomycetaceae</taxon>
        <taxon>Streptantibioticus</taxon>
    </lineage>
</organism>
<name>A0ABS7QQP9_9ACTN</name>
<gene>
    <name evidence="5" type="ORF">K7472_11750</name>
</gene>
<comment type="caution">
    <text evidence="5">The sequence shown here is derived from an EMBL/GenBank/DDBJ whole genome shotgun (WGS) entry which is preliminary data.</text>
</comment>
<dbReference type="Pfam" id="PF03403">
    <property type="entry name" value="PAF-AH_p_II"/>
    <property type="match status" value="2"/>
</dbReference>
<feature type="region of interest" description="Disordered" evidence="4">
    <location>
        <begin position="1"/>
        <end position="50"/>
    </location>
</feature>
<reference evidence="5 6" key="1">
    <citation type="submission" date="2021-08" db="EMBL/GenBank/DDBJ databases">
        <title>Streptomyces sp. PTM05 isolated from lichen.</title>
        <authorList>
            <person name="Somphong A."/>
            <person name="Phongsopitanun W."/>
            <person name="Tanasupawat S."/>
        </authorList>
    </citation>
    <scope>NUCLEOTIDE SEQUENCE [LARGE SCALE GENOMIC DNA]</scope>
    <source>
        <strain evidence="5 6">Ptm05</strain>
    </source>
</reference>
<keyword evidence="3" id="KW-0443">Lipid metabolism</keyword>
<dbReference type="PANTHER" id="PTHR10272">
    <property type="entry name" value="PLATELET-ACTIVATING FACTOR ACETYLHYDROLASE"/>
    <property type="match status" value="1"/>
</dbReference>
<evidence type="ECO:0000256" key="1">
    <source>
        <dbReference type="ARBA" id="ARBA00022801"/>
    </source>
</evidence>
<sequence>MGAGIAPADASTKPGADNHGGLVNMDATPTGGKAATHAARGATTVSMPAPTGPYKVGTVSLHLKDTSRTDPYVPGHQTRELMVSLWYPTDSTTGHSLAPWMPSLTAAHYLAGLGVRAGSLTLPTTAGHVLAPVDTKAGKLPVLLYSTGLHSDRAMGTALVEDLASRGYLVVAVDHTHDANEVEFPGGRLETDTMPSNAHSSDTLAVRAADVKFVNNELGQIANGKNPDVDGAKLPTGLLRDVDMTKIGMFGWSLGGAAVATSMQADSRIDAGADLDGTFYGSATSENLSRPFMLFSSATHNRNDDSSWATFWSHLKGVRYDLKMAGSAHLTFSDNEVLLPQAANQLGLSQSQVQQTLGTIAPDRAIQVERTYLAAYFDQELLKKKSSLLSATSSSYPEISFVK</sequence>
<evidence type="ECO:0000313" key="5">
    <source>
        <dbReference type="EMBL" id="MBY8885521.1"/>
    </source>
</evidence>
<evidence type="ECO:0000313" key="6">
    <source>
        <dbReference type="Proteomes" id="UP001198565"/>
    </source>
</evidence>
<protein>
    <submittedName>
        <fullName evidence="5">Hydrolase</fullName>
    </submittedName>
</protein>
<dbReference type="Proteomes" id="UP001198565">
    <property type="component" value="Unassembled WGS sequence"/>
</dbReference>
<evidence type="ECO:0000256" key="2">
    <source>
        <dbReference type="ARBA" id="ARBA00022963"/>
    </source>
</evidence>
<keyword evidence="2" id="KW-0442">Lipid degradation</keyword>
<dbReference type="EMBL" id="JAINVZ010000006">
    <property type="protein sequence ID" value="MBY8885521.1"/>
    <property type="molecule type" value="Genomic_DNA"/>
</dbReference>
<proteinExistence type="predicted"/>
<accession>A0ABS7QQP9</accession>